<comment type="caution">
    <text evidence="2">The sequence shown here is derived from an EMBL/GenBank/DDBJ whole genome shotgun (WGS) entry which is preliminary data.</text>
</comment>
<dbReference type="InterPro" id="IPR050922">
    <property type="entry name" value="LytR/CpsA/Psr_CW_biosynth"/>
</dbReference>
<organism evidence="2 3">
    <name type="scientific">Tessaracoccus lapidicaptus</name>
    <dbReference type="NCBI Taxonomy" id="1427523"/>
    <lineage>
        <taxon>Bacteria</taxon>
        <taxon>Bacillati</taxon>
        <taxon>Actinomycetota</taxon>
        <taxon>Actinomycetes</taxon>
        <taxon>Propionibacteriales</taxon>
        <taxon>Propionibacteriaceae</taxon>
        <taxon>Tessaracoccus</taxon>
    </lineage>
</organism>
<dbReference type="PANTHER" id="PTHR33392:SF6">
    <property type="entry name" value="POLYISOPRENYL-TEICHOIC ACID--PEPTIDOGLYCAN TEICHOIC ACID TRANSFERASE TAGU"/>
    <property type="match status" value="1"/>
</dbReference>
<dbReference type="PANTHER" id="PTHR33392">
    <property type="entry name" value="POLYISOPRENYL-TEICHOIC ACID--PEPTIDOGLYCAN TEICHOIC ACID TRANSFERASE TAGU"/>
    <property type="match status" value="1"/>
</dbReference>
<dbReference type="Pfam" id="PF03816">
    <property type="entry name" value="LytR_cpsA_psr"/>
    <property type="match status" value="1"/>
</dbReference>
<dbReference type="Gene3D" id="3.40.630.190">
    <property type="entry name" value="LCP protein"/>
    <property type="match status" value="1"/>
</dbReference>
<evidence type="ECO:0000256" key="1">
    <source>
        <dbReference type="ARBA" id="ARBA00006068"/>
    </source>
</evidence>
<dbReference type="InterPro" id="IPR004474">
    <property type="entry name" value="LytR_CpsA_psr"/>
</dbReference>
<dbReference type="NCBIfam" id="TIGR00350">
    <property type="entry name" value="lytR_cpsA_psr"/>
    <property type="match status" value="1"/>
</dbReference>
<dbReference type="RefSeq" id="WP_068750924.1">
    <property type="nucleotide sequence ID" value="NZ_LR214441.1"/>
</dbReference>
<dbReference type="AlphaFoldDB" id="A0A1C0AQK3"/>
<dbReference type="Proteomes" id="UP000093501">
    <property type="component" value="Unassembled WGS sequence"/>
</dbReference>
<accession>A0A1C0AQK3</accession>
<gene>
    <name evidence="2" type="ORF">BCR15_01475</name>
</gene>
<sequence length="277" mass="28900">MDVLPAGVINVLFFGTDSRDPKSLGGNADAIIVAQLSADHQSMTLVSIARDTYVDYAGGGRGKINGSFPAGGTEKLRGTVSNLLGGLPIHYVVQANFTGFINITRWLDGFDVQNQKATSVTVQSTGRRVTFPAGTITLGGTDALIYSRERKTMPLGDLDRAQRHRAVLSGMVSRLKERLAEDPAGFAELLASLYGNVKVTGPLDADALTGLVPAISAVDAGRVTSLMVPIRGFGTVNGASVNLLDEARTAALAAALEQGDVTGYVERYGAGYAPTGG</sequence>
<proteinExistence type="inferred from homology"/>
<evidence type="ECO:0000313" key="2">
    <source>
        <dbReference type="EMBL" id="OCL36563.1"/>
    </source>
</evidence>
<reference evidence="3" key="1">
    <citation type="submission" date="2016-07" db="EMBL/GenBank/DDBJ databases">
        <authorList>
            <person name="Florea S."/>
            <person name="Webb J.S."/>
            <person name="Jaromczyk J."/>
            <person name="Schardl C.L."/>
        </authorList>
    </citation>
    <scope>NUCLEOTIDE SEQUENCE [LARGE SCALE GENOMIC DNA]</scope>
    <source>
        <strain evidence="3">IPBSL-7</strain>
    </source>
</reference>
<evidence type="ECO:0000313" key="3">
    <source>
        <dbReference type="Proteomes" id="UP000093501"/>
    </source>
</evidence>
<dbReference type="EMBL" id="MBQD01000011">
    <property type="protein sequence ID" value="OCL36563.1"/>
    <property type="molecule type" value="Genomic_DNA"/>
</dbReference>
<name>A0A1C0AQK3_9ACTN</name>
<protein>
    <submittedName>
        <fullName evidence="2">Uncharacterized protein</fullName>
    </submittedName>
</protein>
<keyword evidence="3" id="KW-1185">Reference proteome</keyword>
<comment type="similarity">
    <text evidence="1">Belongs to the LytR/CpsA/Psr (LCP) family.</text>
</comment>